<feature type="transmembrane region" description="Helical" evidence="1">
    <location>
        <begin position="175"/>
        <end position="195"/>
    </location>
</feature>
<reference evidence="3" key="1">
    <citation type="submission" date="2016-11" db="EMBL/GenBank/DDBJ databases">
        <authorList>
            <person name="Jaros S."/>
            <person name="Januszkiewicz K."/>
            <person name="Wedrychowicz H."/>
        </authorList>
    </citation>
    <scope>NUCLEOTIDE SEQUENCE [LARGE SCALE GENOMIC DNA]</scope>
    <source>
        <strain evidence="3">CGMCC 4.3555</strain>
    </source>
</reference>
<dbReference type="EMBL" id="FRBK01000011">
    <property type="protein sequence ID" value="SHM48671.1"/>
    <property type="molecule type" value="Genomic_DNA"/>
</dbReference>
<dbReference type="PANTHER" id="PTHR40078:SF1">
    <property type="entry name" value="INTEGRAL MEMBRANE PROTEIN"/>
    <property type="match status" value="1"/>
</dbReference>
<keyword evidence="1" id="KW-0472">Membrane</keyword>
<organism evidence="2 3">
    <name type="scientific">Streptomyces yunnanensis</name>
    <dbReference type="NCBI Taxonomy" id="156453"/>
    <lineage>
        <taxon>Bacteria</taxon>
        <taxon>Bacillati</taxon>
        <taxon>Actinomycetota</taxon>
        <taxon>Actinomycetes</taxon>
        <taxon>Kitasatosporales</taxon>
        <taxon>Streptomycetaceae</taxon>
        <taxon>Streptomyces</taxon>
    </lineage>
</organism>
<evidence type="ECO:0000313" key="3">
    <source>
        <dbReference type="Proteomes" id="UP000184388"/>
    </source>
</evidence>
<protein>
    <submittedName>
        <fullName evidence="2">Uncharacterized membrane protein YczE</fullName>
    </submittedName>
</protein>
<dbReference type="AlphaFoldDB" id="A0A9X8N013"/>
<evidence type="ECO:0000256" key="1">
    <source>
        <dbReference type="SAM" id="Phobius"/>
    </source>
</evidence>
<gene>
    <name evidence="2" type="ORF">SAMN05216268_111174</name>
</gene>
<feature type="transmembrane region" description="Helical" evidence="1">
    <location>
        <begin position="77"/>
        <end position="97"/>
    </location>
</feature>
<feature type="transmembrane region" description="Helical" evidence="1">
    <location>
        <begin position="201"/>
        <end position="223"/>
    </location>
</feature>
<sequence length="236" mass="24291">MAPPASRAQLSFSARHDRPVIIRMNAFAQVRAGRAGRRIPQLLIGLMGYGAAVMVLVQSGLGTASWSVLTDGAAKTLGISFGWATNLISLLVLLAWIPLRELPGLGTLLNVAIVGFAADATAAVLPAPRGTLAESGYLVVGLVALAFFDALYLGAQFGSGPRDGIMTGLVRLTRLPVAVVRTGIDVAVAGIGWALGGSFGAGTVLVALCMGPLVGYFLPLLTVRLPAATADERCGR</sequence>
<proteinExistence type="predicted"/>
<accession>A0A9X8N013</accession>
<feature type="transmembrane region" description="Helical" evidence="1">
    <location>
        <begin position="137"/>
        <end position="155"/>
    </location>
</feature>
<comment type="caution">
    <text evidence="2">The sequence shown here is derived from an EMBL/GenBank/DDBJ whole genome shotgun (WGS) entry which is preliminary data.</text>
</comment>
<feature type="transmembrane region" description="Helical" evidence="1">
    <location>
        <begin position="104"/>
        <end position="125"/>
    </location>
</feature>
<keyword evidence="1" id="KW-1133">Transmembrane helix</keyword>
<dbReference type="PANTHER" id="PTHR40078">
    <property type="entry name" value="INTEGRAL MEMBRANE PROTEIN-RELATED"/>
    <property type="match status" value="1"/>
</dbReference>
<name>A0A9X8N013_9ACTN</name>
<feature type="transmembrane region" description="Helical" evidence="1">
    <location>
        <begin position="39"/>
        <end position="57"/>
    </location>
</feature>
<dbReference type="Pfam" id="PF19700">
    <property type="entry name" value="DUF6198"/>
    <property type="match status" value="1"/>
</dbReference>
<dbReference type="InterPro" id="IPR038750">
    <property type="entry name" value="YczE/YyaS-like"/>
</dbReference>
<dbReference type="Proteomes" id="UP000184388">
    <property type="component" value="Unassembled WGS sequence"/>
</dbReference>
<keyword evidence="1" id="KW-0812">Transmembrane</keyword>
<evidence type="ECO:0000313" key="2">
    <source>
        <dbReference type="EMBL" id="SHM48671.1"/>
    </source>
</evidence>